<feature type="chain" id="PRO_5034591643" description="Transmembrane protein" evidence="4">
    <location>
        <begin position="25"/>
        <end position="242"/>
    </location>
</feature>
<dbReference type="AlphaFoldDB" id="A0A8E2DRI5"/>
<feature type="compositionally biased region" description="Polar residues" evidence="2">
    <location>
        <begin position="59"/>
        <end position="69"/>
    </location>
</feature>
<keyword evidence="3" id="KW-1133">Transmembrane helix</keyword>
<evidence type="ECO:0000313" key="5">
    <source>
        <dbReference type="EMBL" id="OCH94334.1"/>
    </source>
</evidence>
<organism evidence="5 6">
    <name type="scientific">Obba rivulosa</name>
    <dbReference type="NCBI Taxonomy" id="1052685"/>
    <lineage>
        <taxon>Eukaryota</taxon>
        <taxon>Fungi</taxon>
        <taxon>Dikarya</taxon>
        <taxon>Basidiomycota</taxon>
        <taxon>Agaricomycotina</taxon>
        <taxon>Agaricomycetes</taxon>
        <taxon>Polyporales</taxon>
        <taxon>Gelatoporiaceae</taxon>
        <taxon>Obba</taxon>
    </lineage>
</organism>
<protein>
    <recommendedName>
        <fullName evidence="7">Transmembrane protein</fullName>
    </recommendedName>
</protein>
<feature type="compositionally biased region" description="Low complexity" evidence="2">
    <location>
        <begin position="74"/>
        <end position="85"/>
    </location>
</feature>
<evidence type="ECO:0000256" key="1">
    <source>
        <dbReference type="SAM" id="Coils"/>
    </source>
</evidence>
<evidence type="ECO:0000256" key="4">
    <source>
        <dbReference type="SAM" id="SignalP"/>
    </source>
</evidence>
<feature type="transmembrane region" description="Helical" evidence="3">
    <location>
        <begin position="150"/>
        <end position="175"/>
    </location>
</feature>
<sequence>MTRMHRRTVLLVCLCCLLLGSVTSQDVARDVAERAAASSSSASSTKHVSVAAAGADLTTPGNDDATQTALPVRPTSSAPTPASTPVSIDSTNTPLLVSISHSHGPRPTVSPGTASVPFAPHHDPPNSPPPTATSPTVIGASSSHSHHQPAVAIVFEVLAGVVGLIVVLVLGRCCYSWQKTPRQDRIAALMNRHALDREMAELERARLQERLRVRQAERVPPPPPYIPDPPAYDAIVQPEQVV</sequence>
<feature type="signal peptide" evidence="4">
    <location>
        <begin position="1"/>
        <end position="24"/>
    </location>
</feature>
<dbReference type="OrthoDB" id="2755611at2759"/>
<dbReference type="Proteomes" id="UP000250043">
    <property type="component" value="Unassembled WGS sequence"/>
</dbReference>
<proteinExistence type="predicted"/>
<keyword evidence="3" id="KW-0472">Membrane</keyword>
<keyword evidence="4" id="KW-0732">Signal</keyword>
<evidence type="ECO:0008006" key="7">
    <source>
        <dbReference type="Google" id="ProtNLM"/>
    </source>
</evidence>
<reference evidence="5 6" key="1">
    <citation type="submission" date="2016-07" db="EMBL/GenBank/DDBJ databases">
        <title>Draft genome of the white-rot fungus Obba rivulosa 3A-2.</title>
        <authorList>
            <consortium name="DOE Joint Genome Institute"/>
            <person name="Miettinen O."/>
            <person name="Riley R."/>
            <person name="Acob R."/>
            <person name="Barry K."/>
            <person name="Cullen D."/>
            <person name="De Vries R."/>
            <person name="Hainaut M."/>
            <person name="Hatakka A."/>
            <person name="Henrissat B."/>
            <person name="Hilden K."/>
            <person name="Kuo R."/>
            <person name="Labutti K."/>
            <person name="Lipzen A."/>
            <person name="Makela M.R."/>
            <person name="Sandor L."/>
            <person name="Spatafora J.W."/>
            <person name="Grigoriev I.V."/>
            <person name="Hibbett D.S."/>
        </authorList>
    </citation>
    <scope>NUCLEOTIDE SEQUENCE [LARGE SCALE GENOMIC DNA]</scope>
    <source>
        <strain evidence="5 6">3A-2</strain>
    </source>
</reference>
<dbReference type="EMBL" id="KV722345">
    <property type="protein sequence ID" value="OCH94334.1"/>
    <property type="molecule type" value="Genomic_DNA"/>
</dbReference>
<feature type="region of interest" description="Disordered" evidence="2">
    <location>
        <begin position="55"/>
        <end position="143"/>
    </location>
</feature>
<keyword evidence="3" id="KW-0812">Transmembrane</keyword>
<feature type="coiled-coil region" evidence="1">
    <location>
        <begin position="190"/>
        <end position="219"/>
    </location>
</feature>
<accession>A0A8E2DRI5</accession>
<evidence type="ECO:0000256" key="3">
    <source>
        <dbReference type="SAM" id="Phobius"/>
    </source>
</evidence>
<keyword evidence="1" id="KW-0175">Coiled coil</keyword>
<gene>
    <name evidence="5" type="ORF">OBBRIDRAFT_165896</name>
</gene>
<keyword evidence="6" id="KW-1185">Reference proteome</keyword>
<name>A0A8E2DRI5_9APHY</name>
<feature type="compositionally biased region" description="Polar residues" evidence="2">
    <location>
        <begin position="86"/>
        <end position="101"/>
    </location>
</feature>
<evidence type="ECO:0000313" key="6">
    <source>
        <dbReference type="Proteomes" id="UP000250043"/>
    </source>
</evidence>
<evidence type="ECO:0000256" key="2">
    <source>
        <dbReference type="SAM" id="MobiDB-lite"/>
    </source>
</evidence>